<feature type="region of interest" description="Disordered" evidence="1">
    <location>
        <begin position="236"/>
        <end position="257"/>
    </location>
</feature>
<keyword evidence="3" id="KW-1185">Reference proteome</keyword>
<reference evidence="2 3" key="1">
    <citation type="submission" date="2024-06" db="EMBL/GenBank/DDBJ databases">
        <authorList>
            <person name="Pan Q."/>
            <person name="Wen M."/>
            <person name="Jouanno E."/>
            <person name="Zahm M."/>
            <person name="Klopp C."/>
            <person name="Cabau C."/>
            <person name="Louis A."/>
            <person name="Berthelot C."/>
            <person name="Parey E."/>
            <person name="Roest Crollius H."/>
            <person name="Montfort J."/>
            <person name="Robinson-Rechavi M."/>
            <person name="Bouchez O."/>
            <person name="Lampietro C."/>
            <person name="Lopez Roques C."/>
            <person name="Donnadieu C."/>
            <person name="Postlethwait J."/>
            <person name="Bobe J."/>
            <person name="Verreycken H."/>
            <person name="Guiguen Y."/>
        </authorList>
    </citation>
    <scope>NUCLEOTIDE SEQUENCE [LARGE SCALE GENOMIC DNA]</scope>
    <source>
        <strain evidence="2">Up_M1</strain>
        <tissue evidence="2">Testis</tissue>
    </source>
</reference>
<dbReference type="AlphaFoldDB" id="A0ABD0WFT2"/>
<organism evidence="2 3">
    <name type="scientific">Umbra pygmaea</name>
    <name type="common">Eastern mudminnow</name>
    <dbReference type="NCBI Taxonomy" id="75934"/>
    <lineage>
        <taxon>Eukaryota</taxon>
        <taxon>Metazoa</taxon>
        <taxon>Chordata</taxon>
        <taxon>Craniata</taxon>
        <taxon>Vertebrata</taxon>
        <taxon>Euteleostomi</taxon>
        <taxon>Actinopterygii</taxon>
        <taxon>Neopterygii</taxon>
        <taxon>Teleostei</taxon>
        <taxon>Protacanthopterygii</taxon>
        <taxon>Esociformes</taxon>
        <taxon>Umbridae</taxon>
        <taxon>Umbra</taxon>
    </lineage>
</organism>
<feature type="region of interest" description="Disordered" evidence="1">
    <location>
        <begin position="396"/>
        <end position="438"/>
    </location>
</feature>
<accession>A0ABD0WFT2</accession>
<proteinExistence type="predicted"/>
<protein>
    <submittedName>
        <fullName evidence="2">Uncharacterized protein</fullName>
    </submittedName>
</protein>
<evidence type="ECO:0000256" key="1">
    <source>
        <dbReference type="SAM" id="MobiDB-lite"/>
    </source>
</evidence>
<dbReference type="InterPro" id="IPR008382">
    <property type="entry name" value="SPHK1-interactor_AKAP_110"/>
</dbReference>
<dbReference type="Proteomes" id="UP001557470">
    <property type="component" value="Unassembled WGS sequence"/>
</dbReference>
<evidence type="ECO:0000313" key="2">
    <source>
        <dbReference type="EMBL" id="KAL0969961.1"/>
    </source>
</evidence>
<feature type="region of interest" description="Disordered" evidence="1">
    <location>
        <begin position="118"/>
        <end position="139"/>
    </location>
</feature>
<feature type="compositionally biased region" description="Low complexity" evidence="1">
    <location>
        <begin position="121"/>
        <end position="135"/>
    </location>
</feature>
<name>A0ABD0WFT2_UMBPY</name>
<dbReference type="EMBL" id="JAGEUA010000007">
    <property type="protein sequence ID" value="KAL0969961.1"/>
    <property type="molecule type" value="Genomic_DNA"/>
</dbReference>
<gene>
    <name evidence="2" type="ORF">UPYG_G00235300</name>
</gene>
<evidence type="ECO:0000313" key="3">
    <source>
        <dbReference type="Proteomes" id="UP001557470"/>
    </source>
</evidence>
<sequence length="479" mass="52080">MTIYRKPVLFAVVQQVFYRRKLNCSLENIQKAASFLACFLSILGVPMEAISGIQNVLESIPDNENIIQCFAQAVAEAIVHSATFESSSGCLSVQESLAETLASLVITASLKEVIGSESSCSSTQPYSFSISSPSSDRSENVLQSINHGDIHMDTEISDIGETNQTNTSVIDFHCSGSNNSTLHTSKNTQSFSSFLPPSGLPTVGSLDYPDAPPTTPLVPGNVQSRASFTRKLKGGLANEFLPSPPPPTPKENDRDEELALEGAVEDPREEFVGRLLRSLSLECSLREKLWKEDEDLQLPTGTGEDREGITELQDLEDKRTRLLAYAEAVSNDIVSWITNNITNIDGLCLLFDQLSDKILTLSLSEVRLRGYAARLVSGALSLARAELKAASLGDTQALQQKQQDRGDQEALGDPSLFPMRPNKSSSIQLCSPKPKEMDLDPSRCATDLPISTITQSYAEGLAGAMLKCCLIEVSKQQRL</sequence>
<dbReference type="PANTHER" id="PTHR10226:SF3">
    <property type="entry name" value="A-KINASE ANCHOR PROTEIN 11"/>
    <property type="match status" value="1"/>
</dbReference>
<dbReference type="PANTHER" id="PTHR10226">
    <property type="entry name" value="A KINASE ANCHOR PROTEIN"/>
    <property type="match status" value="1"/>
</dbReference>
<comment type="caution">
    <text evidence="2">The sequence shown here is derived from an EMBL/GenBank/DDBJ whole genome shotgun (WGS) entry which is preliminary data.</text>
</comment>